<feature type="transmembrane region" description="Helical" evidence="1">
    <location>
        <begin position="64"/>
        <end position="88"/>
    </location>
</feature>
<evidence type="ECO:0000256" key="1">
    <source>
        <dbReference type="SAM" id="Phobius"/>
    </source>
</evidence>
<evidence type="ECO:0000313" key="2">
    <source>
        <dbReference type="EMBL" id="RJT75625.1"/>
    </source>
</evidence>
<organism evidence="2 3">
    <name type="scientific">Arthrobacter cheniae</name>
    <dbReference type="NCBI Taxonomy" id="1258888"/>
    <lineage>
        <taxon>Bacteria</taxon>
        <taxon>Bacillati</taxon>
        <taxon>Actinomycetota</taxon>
        <taxon>Actinomycetes</taxon>
        <taxon>Micrococcales</taxon>
        <taxon>Micrococcaceae</taxon>
        <taxon>Arthrobacter</taxon>
    </lineage>
</organism>
<feature type="transmembrane region" description="Helical" evidence="1">
    <location>
        <begin position="125"/>
        <end position="143"/>
    </location>
</feature>
<evidence type="ECO:0000313" key="3">
    <source>
        <dbReference type="Proteomes" id="UP000272560"/>
    </source>
</evidence>
<sequence>MAAAVGIAEVVLMGGFIMVPQSWVLALIVAAQILVCAAMLAPIWPSVSWKLICGCAAPGLVLTGFTVIGGGYWAAFWLVGLPAWVMLCQRWSRYRLRRKFLEVLGFAGLYAGASLLFALCVYLPNPAALLLPLVPAAQLYFGALPVQRNLPALIGLVLSVGLVVLAALQPDADWGAPWSYAGAAVTGVLILASYTGRKSR</sequence>
<accession>A0A3A5LX74</accession>
<reference evidence="2 3" key="1">
    <citation type="submission" date="2018-09" db="EMBL/GenBank/DDBJ databases">
        <title>Novel species of Arthrobacter.</title>
        <authorList>
            <person name="Liu Q."/>
            <person name="Xin Y.-H."/>
        </authorList>
    </citation>
    <scope>NUCLEOTIDE SEQUENCE [LARGE SCALE GENOMIC DNA]</scope>
    <source>
        <strain evidence="2 3">Hz2</strain>
    </source>
</reference>
<keyword evidence="1" id="KW-1133">Transmembrane helix</keyword>
<keyword evidence="1" id="KW-0812">Transmembrane</keyword>
<dbReference type="EMBL" id="QZVT01000015">
    <property type="protein sequence ID" value="RJT75625.1"/>
    <property type="molecule type" value="Genomic_DNA"/>
</dbReference>
<keyword evidence="3" id="KW-1185">Reference proteome</keyword>
<dbReference type="Proteomes" id="UP000272560">
    <property type="component" value="Unassembled WGS sequence"/>
</dbReference>
<protein>
    <submittedName>
        <fullName evidence="2">Uncharacterized protein</fullName>
    </submittedName>
</protein>
<comment type="caution">
    <text evidence="2">The sequence shown here is derived from an EMBL/GenBank/DDBJ whole genome shotgun (WGS) entry which is preliminary data.</text>
</comment>
<gene>
    <name evidence="2" type="ORF">D6T63_17540</name>
</gene>
<feature type="transmembrane region" description="Helical" evidence="1">
    <location>
        <begin position="150"/>
        <end position="168"/>
    </location>
</feature>
<feature type="transmembrane region" description="Helical" evidence="1">
    <location>
        <begin position="100"/>
        <end position="119"/>
    </location>
</feature>
<feature type="transmembrane region" description="Helical" evidence="1">
    <location>
        <begin position="174"/>
        <end position="194"/>
    </location>
</feature>
<dbReference type="AlphaFoldDB" id="A0A3A5LX74"/>
<name>A0A3A5LX74_9MICC</name>
<keyword evidence="1" id="KW-0472">Membrane</keyword>
<feature type="transmembrane region" description="Helical" evidence="1">
    <location>
        <begin position="23"/>
        <end position="44"/>
    </location>
</feature>
<proteinExistence type="predicted"/>